<dbReference type="WBParaSite" id="SBAD_0000472501-mRNA-1">
    <property type="protein sequence ID" value="SBAD_0000472501-mRNA-1"/>
    <property type="gene ID" value="SBAD_0000472501"/>
</dbReference>
<evidence type="ECO:0000313" key="5">
    <source>
        <dbReference type="WBParaSite" id="SBAD_0000472501-mRNA-1"/>
    </source>
</evidence>
<dbReference type="SUPFAM" id="SSF48371">
    <property type="entry name" value="ARM repeat"/>
    <property type="match status" value="1"/>
</dbReference>
<evidence type="ECO:0000259" key="2">
    <source>
        <dbReference type="Pfam" id="PF20416"/>
    </source>
</evidence>
<dbReference type="GO" id="GO:0030686">
    <property type="term" value="C:90S preribosome"/>
    <property type="evidence" value="ECO:0007669"/>
    <property type="project" value="TreeGrafter"/>
</dbReference>
<dbReference type="EMBL" id="UZAM01008382">
    <property type="protein sequence ID" value="VDP04676.1"/>
    <property type="molecule type" value="Genomic_DNA"/>
</dbReference>
<dbReference type="PANTHER" id="PTHR17695:SF11">
    <property type="entry name" value="SMALL SUBUNIT PROCESSOME COMPONENT 20 HOMOLOG"/>
    <property type="match status" value="1"/>
</dbReference>
<evidence type="ECO:0000313" key="4">
    <source>
        <dbReference type="Proteomes" id="UP000270296"/>
    </source>
</evidence>
<dbReference type="PANTHER" id="PTHR17695">
    <property type="entry name" value="SMALL SUBUNIT PROCESSOME COMPONENT 20 HOMOLOG"/>
    <property type="match status" value="1"/>
</dbReference>
<dbReference type="InterPro" id="IPR052575">
    <property type="entry name" value="SSU_processome_comp_20"/>
</dbReference>
<protein>
    <submittedName>
        <fullName evidence="5">DRIM domain-containing protein</fullName>
    </submittedName>
</protein>
<reference evidence="5" key="1">
    <citation type="submission" date="2016-06" db="UniProtKB">
        <authorList>
            <consortium name="WormBaseParasite"/>
        </authorList>
    </citation>
    <scope>IDENTIFICATION</scope>
</reference>
<dbReference type="GO" id="GO:0032040">
    <property type="term" value="C:small-subunit processome"/>
    <property type="evidence" value="ECO:0007669"/>
    <property type="project" value="TreeGrafter"/>
</dbReference>
<sequence>KVIGGEADENCSRTQKVNDPQQNFGQLCRTAFAELIESNDRPDMLNFRFLLWKCIEKLSDVAESKTRYLSPVLLRIMEKELIMLDKSMAETEDIRVHHMAETVDADHAVEKVKPESALKLRGGLVLRTLITCLNVYSKFRHAESVAKSEFLKTWYHKLLTNSQPIVQKAALSCVLSYRDSDLENYREFLFNILDDQSFNDQLIMFCIDPVLTKIPTEQRMKLMPLLLRILYGRMIGRKGALERRDKIFRFLIGLEQAEMRMFLAIVFAPLQRFLSDDVSVAACLVSVEDACNFAAFIPLRKLTGIVETLSAVLKRMSVQVSFFRKSLFKLCLILYTLPTWILSRKEGASLNAVAFARHIRLSAQRRIVEHSTFQYFNAFNWMPLDMDETASLFKLVIWPQLGVCNFFDNKNNPGTLWNLFMTWSNSTIFWHMLDQEEPDSKISPLSALFTILDDQETSINSQNIILKIVNNLLLLMNNDRLSNDSVNSQRGIVPTSEIGKMLLRYGNRLAMFLYQRQKTKRTVDEMDLFILSHLCKQSVTDQPLQQMFVTLLLSLIFKKHLPEASEQDILCTILSLLRLLPEPSAYSSYVFPLFARLKFRASRALLCEILNVVYPKKEREDVREIVIGLNSWDKSNVEEPDYRRRLNSHNAANSLLNTVDDADFSDFCRLLFYNCVHLLEAGIDMSLRDNACFSMQKTVETIRVRLNFEDSSKLLRRCILPKLCCLLTSKSDIVRCSGLQVLRSCVLNFSTHPKLISLSQLISEDDTEADFFENLRHIQLHRRARALRRLSEKMLNKPTDFRRIPAETLRCFVLPVVVPLLTDPAFVKNTALIDEIVKFLGCYCSVASWKKYLALLKHYLRQKGLEAIQAKLRIRILVSILDSFHFKLKNCDSSEQPDSSSLYSDKEREVLDSIRGLLPSLINYFSRAGSHDFAHKLSQEAKYADEALAVARIPVAMALVNLLTKLPESFLSDNLSRINFKIYNMLKSRSWEVRETSRKTLCSIARSVGATYLSSMVKDLRSVLIRGYQLHVLTYTIYTLLTSVAMELKPGDLDGCLRDICAICNEELFGELSEEKSVEKITRTVREARESKSAVTYAVLGRFIMQDDLKSIVEPLKEILKSRHDTKTVNVVYAALHQFVDGVIMNQALSIEALLIFSHQMLSEGLQLLNESPRSNNHANDGEIRPVIISTYIVPAEPRRTGEIPKQSIKTSLHVLVRFALEIFHLTYRKKNLQKTETMYLAMLDPFVSLFVDGLRSKYPNVATAVQVVTVTVLSVDYYEFNDDQLQLLLRYAEEDLYESQRQASAFSLIKVRLFFSLSQI</sequence>
<evidence type="ECO:0000259" key="1">
    <source>
        <dbReference type="Pfam" id="PF07539"/>
    </source>
</evidence>
<dbReference type="InterPro" id="IPR046523">
    <property type="entry name" value="UTP20_dom"/>
</dbReference>
<accession>A0A183ILN7</accession>
<keyword evidence="4" id="KW-1185">Reference proteome</keyword>
<proteinExistence type="predicted"/>
<dbReference type="Pfam" id="PF20416">
    <property type="entry name" value="UTP20"/>
    <property type="match status" value="1"/>
</dbReference>
<dbReference type="Proteomes" id="UP000270296">
    <property type="component" value="Unassembled WGS sequence"/>
</dbReference>
<dbReference type="OrthoDB" id="360653at2759"/>
<name>A0A183ILN7_9BILA</name>
<dbReference type="Pfam" id="PF07539">
    <property type="entry name" value="UTP20_N"/>
    <property type="match status" value="1"/>
</dbReference>
<evidence type="ECO:0000313" key="3">
    <source>
        <dbReference type="EMBL" id="VDP04676.1"/>
    </source>
</evidence>
<feature type="domain" description="U3 small nucleolar RNA-associated protein 20" evidence="2">
    <location>
        <begin position="948"/>
        <end position="1161"/>
    </location>
</feature>
<dbReference type="InterPro" id="IPR016024">
    <property type="entry name" value="ARM-type_fold"/>
</dbReference>
<gene>
    <name evidence="3" type="ORF">SBAD_LOCUS4533</name>
</gene>
<dbReference type="InterPro" id="IPR011430">
    <property type="entry name" value="UTP20_N"/>
</dbReference>
<reference evidence="3 4" key="2">
    <citation type="submission" date="2018-11" db="EMBL/GenBank/DDBJ databases">
        <authorList>
            <consortium name="Pathogen Informatics"/>
        </authorList>
    </citation>
    <scope>NUCLEOTIDE SEQUENCE [LARGE SCALE GENOMIC DNA]</scope>
</reference>
<feature type="domain" description="U3 small nucleolar RNA-associated protein 20 N-terminal" evidence="1">
    <location>
        <begin position="127"/>
        <end position="729"/>
    </location>
</feature>
<organism evidence="5">
    <name type="scientific">Soboliphyme baturini</name>
    <dbReference type="NCBI Taxonomy" id="241478"/>
    <lineage>
        <taxon>Eukaryota</taxon>
        <taxon>Metazoa</taxon>
        <taxon>Ecdysozoa</taxon>
        <taxon>Nematoda</taxon>
        <taxon>Enoplea</taxon>
        <taxon>Dorylaimia</taxon>
        <taxon>Dioctophymatida</taxon>
        <taxon>Dioctophymatoidea</taxon>
        <taxon>Soboliphymatidae</taxon>
        <taxon>Soboliphyme</taxon>
    </lineage>
</organism>